<dbReference type="Proteomes" id="UP000826234">
    <property type="component" value="Unassembled WGS sequence"/>
</dbReference>
<accession>A0ABQ7T453</accession>
<protein>
    <recommendedName>
        <fullName evidence="7">HEAT repeat-containing protein 6</fullName>
    </recommendedName>
</protein>
<dbReference type="Pfam" id="PF21047">
    <property type="entry name" value="HEAT_Maestro"/>
    <property type="match status" value="1"/>
</dbReference>
<dbReference type="InterPro" id="IPR045206">
    <property type="entry name" value="Maestro_heat-like_prot"/>
</dbReference>
<dbReference type="Pfam" id="PF23227">
    <property type="entry name" value="HEAT_MROH2B_C"/>
    <property type="match status" value="1"/>
</dbReference>
<gene>
    <name evidence="5" type="ORF">JD844_032092</name>
</gene>
<comment type="caution">
    <text evidence="5">The sequence shown here is derived from an EMBL/GenBank/DDBJ whole genome shotgun (WGS) entry which is preliminary data.</text>
</comment>
<feature type="compositionally biased region" description="Basic and acidic residues" evidence="2">
    <location>
        <begin position="91"/>
        <end position="110"/>
    </location>
</feature>
<dbReference type="EMBL" id="JAIPUX010001232">
    <property type="protein sequence ID" value="KAH0624522.1"/>
    <property type="molecule type" value="Genomic_DNA"/>
</dbReference>
<dbReference type="PANTHER" id="PTHR23120:SF42">
    <property type="entry name" value="MAESTRO HEAT-LIKE REPEAT FAMILY MEMBER 3"/>
    <property type="match status" value="1"/>
</dbReference>
<name>A0ABQ7T453_PHRPL</name>
<sequence>MVITEKAKNIYGPHVGLNMAFASDPDFDCFDKATQTFFEDVDDLIEDKKANSYTARLFLPVKEKNYVLKTKTKVRERASTIQPKSELGNFLRKEKQKKQDEDKPLEHPHDITLQPDIEDLDEVPEIIDIIYFHLRAIQEPTAREAAIGAVCLLAEKHTEEAISSLLRLSLHCDRHIIQIWEALGQAKQPVRLQVLAKLLEVLKRKPGFSTEPSESDTKFKDNSSLLPLAATKALCIIFRDKKCKVPMNSFYVSVIIFLVIQLHYLMNCSDIDYGQEEILKTSSYISCTMEALKALIKREKTPQTCFTSLTGSWDLLSSPENYLEGVLLLARALVKHHRGLDYAVFTKLLSSESTYTVLQKHYILGLLKNWQTDSSATYRWLSLNGLGNVAHHLQSKKELTALILGILPSFNDPDEKVALTAMEVITKIVAHHKNNVNVYVKITKQLQPFLADVRLTRIVD</sequence>
<evidence type="ECO:0000259" key="4">
    <source>
        <dbReference type="Pfam" id="PF23227"/>
    </source>
</evidence>
<organism evidence="5 6">
    <name type="scientific">Phrynosoma platyrhinos</name>
    <name type="common">Desert horned lizard</name>
    <dbReference type="NCBI Taxonomy" id="52577"/>
    <lineage>
        <taxon>Eukaryota</taxon>
        <taxon>Metazoa</taxon>
        <taxon>Chordata</taxon>
        <taxon>Craniata</taxon>
        <taxon>Vertebrata</taxon>
        <taxon>Euteleostomi</taxon>
        <taxon>Lepidosauria</taxon>
        <taxon>Squamata</taxon>
        <taxon>Bifurcata</taxon>
        <taxon>Unidentata</taxon>
        <taxon>Episquamata</taxon>
        <taxon>Toxicofera</taxon>
        <taxon>Iguania</taxon>
        <taxon>Phrynosomatidae</taxon>
        <taxon>Phrynosomatinae</taxon>
        <taxon>Phrynosoma</taxon>
    </lineage>
</organism>
<feature type="domain" description="Maestro-like HEAT-repeats" evidence="3">
    <location>
        <begin position="114"/>
        <end position="189"/>
    </location>
</feature>
<evidence type="ECO:0008006" key="7">
    <source>
        <dbReference type="Google" id="ProtNLM"/>
    </source>
</evidence>
<dbReference type="SUPFAM" id="SSF48371">
    <property type="entry name" value="ARM repeat"/>
    <property type="match status" value="1"/>
</dbReference>
<dbReference type="InterPro" id="IPR011989">
    <property type="entry name" value="ARM-like"/>
</dbReference>
<proteinExistence type="predicted"/>
<dbReference type="InterPro" id="IPR048465">
    <property type="entry name" value="Maestro-like_HEAT"/>
</dbReference>
<feature type="domain" description="Maestro/Maestro-like HEAT-repeats" evidence="4">
    <location>
        <begin position="363"/>
        <end position="453"/>
    </location>
</feature>
<dbReference type="InterPro" id="IPR016024">
    <property type="entry name" value="ARM-type_fold"/>
</dbReference>
<evidence type="ECO:0000313" key="6">
    <source>
        <dbReference type="Proteomes" id="UP000826234"/>
    </source>
</evidence>
<dbReference type="Gene3D" id="1.25.10.10">
    <property type="entry name" value="Leucine-rich Repeat Variant"/>
    <property type="match status" value="1"/>
</dbReference>
<feature type="region of interest" description="Disordered" evidence="2">
    <location>
        <begin position="89"/>
        <end position="110"/>
    </location>
</feature>
<dbReference type="PANTHER" id="PTHR23120">
    <property type="entry name" value="MAESTRO-RELATED HEAT DOMAIN-CONTAINING"/>
    <property type="match status" value="1"/>
</dbReference>
<evidence type="ECO:0000259" key="3">
    <source>
        <dbReference type="Pfam" id="PF21047"/>
    </source>
</evidence>
<evidence type="ECO:0000313" key="5">
    <source>
        <dbReference type="EMBL" id="KAH0624522.1"/>
    </source>
</evidence>
<reference evidence="5 6" key="1">
    <citation type="journal article" date="2022" name="Gigascience">
        <title>A chromosome-level genome assembly and annotation of the desert horned lizard, Phrynosoma platyrhinos, provides insight into chromosomal rearrangements among reptiles.</title>
        <authorList>
            <person name="Koochekian N."/>
            <person name="Ascanio A."/>
            <person name="Farleigh K."/>
            <person name="Card D.C."/>
            <person name="Schield D.R."/>
            <person name="Castoe T.A."/>
            <person name="Jezkova T."/>
        </authorList>
    </citation>
    <scope>NUCLEOTIDE SEQUENCE [LARGE SCALE GENOMIC DNA]</scope>
    <source>
        <strain evidence="5">NK-2021</strain>
    </source>
</reference>
<evidence type="ECO:0000256" key="2">
    <source>
        <dbReference type="SAM" id="MobiDB-lite"/>
    </source>
</evidence>
<keyword evidence="6" id="KW-1185">Reference proteome</keyword>
<evidence type="ECO:0000256" key="1">
    <source>
        <dbReference type="ARBA" id="ARBA00022737"/>
    </source>
</evidence>
<dbReference type="InterPro" id="IPR055406">
    <property type="entry name" value="HEAT_Maestro"/>
</dbReference>
<keyword evidence="1" id="KW-0677">Repeat</keyword>